<evidence type="ECO:0000256" key="1">
    <source>
        <dbReference type="ARBA" id="ARBA00022649"/>
    </source>
</evidence>
<gene>
    <name evidence="2" type="ORF">N4J17_02380</name>
</gene>
<keyword evidence="1" id="KW-1277">Toxin-antitoxin system</keyword>
<dbReference type="Proteomes" id="UP001359308">
    <property type="component" value="Chromosome"/>
</dbReference>
<name>A0ABZ2F5P3_METCP</name>
<evidence type="ECO:0000313" key="2">
    <source>
        <dbReference type="EMBL" id="WWF02486.1"/>
    </source>
</evidence>
<reference evidence="2 3" key="1">
    <citation type="submission" date="2022-09" db="EMBL/GenBank/DDBJ databases">
        <authorList>
            <person name="Giprobiosintez L."/>
        </authorList>
    </citation>
    <scope>NUCLEOTIDE SEQUENCE [LARGE SCALE GENOMIC DNA]</scope>
    <source>
        <strain evidence="3">VKPM-B-12549 (GBS-15)</strain>
    </source>
</reference>
<accession>A0ABZ2F5P3</accession>
<protein>
    <submittedName>
        <fullName evidence="2">Type II toxin-antitoxin system CcdA family antitoxin</fullName>
    </submittedName>
</protein>
<organism evidence="2 3">
    <name type="scientific">Methylococcus capsulatus</name>
    <dbReference type="NCBI Taxonomy" id="414"/>
    <lineage>
        <taxon>Bacteria</taxon>
        <taxon>Pseudomonadati</taxon>
        <taxon>Pseudomonadota</taxon>
        <taxon>Gammaproteobacteria</taxon>
        <taxon>Methylococcales</taxon>
        <taxon>Methylococcaceae</taxon>
        <taxon>Methylococcus</taxon>
    </lineage>
</organism>
<dbReference type="EMBL" id="CP104311">
    <property type="protein sequence ID" value="WWF02486.1"/>
    <property type="molecule type" value="Genomic_DNA"/>
</dbReference>
<sequence>MKTIVHSQVRKRPVNLSLNEELVAQARQLTDNLSGVVESLLADFVECELQRQREQSRRVEATVALWNDFEEKHGSFADEYSTL</sequence>
<dbReference type="Pfam" id="PF07362">
    <property type="entry name" value="CcdA"/>
    <property type="match status" value="1"/>
</dbReference>
<evidence type="ECO:0000313" key="3">
    <source>
        <dbReference type="Proteomes" id="UP001359308"/>
    </source>
</evidence>
<proteinExistence type="predicted"/>
<dbReference type="InterPro" id="IPR009956">
    <property type="entry name" value="Post-segregation_anti-tox_CcdA"/>
</dbReference>
<keyword evidence="3" id="KW-1185">Reference proteome</keyword>
<dbReference type="RefSeq" id="WP_198322305.1">
    <property type="nucleotide sequence ID" value="NZ_CP104311.1"/>
</dbReference>